<sequence length="81" mass="9001">MGNTTIFLIGSIGISMISGPKVFDSSMVAFLISVLRLVYSPALNWGEELNSPDCKSPIYRELFNLCLIVKHKRKLGKIKLS</sequence>
<proteinExistence type="predicted"/>
<dbReference type="AlphaFoldDB" id="A0A2A4SPG6"/>
<evidence type="ECO:0000313" key="2">
    <source>
        <dbReference type="Proteomes" id="UP000218113"/>
    </source>
</evidence>
<protein>
    <submittedName>
        <fullName evidence="1">Uncharacterized protein</fullName>
    </submittedName>
</protein>
<comment type="caution">
    <text evidence="1">The sequence shown here is derived from an EMBL/GenBank/DDBJ whole genome shotgun (WGS) entry which is preliminary data.</text>
</comment>
<evidence type="ECO:0000313" key="1">
    <source>
        <dbReference type="EMBL" id="PCI23132.1"/>
    </source>
</evidence>
<organism evidence="1 2">
    <name type="scientific">SAR324 cluster bacterium</name>
    <dbReference type="NCBI Taxonomy" id="2024889"/>
    <lineage>
        <taxon>Bacteria</taxon>
        <taxon>Deltaproteobacteria</taxon>
        <taxon>SAR324 cluster</taxon>
    </lineage>
</organism>
<dbReference type="EMBL" id="NVSR01000150">
    <property type="protein sequence ID" value="PCI23132.1"/>
    <property type="molecule type" value="Genomic_DNA"/>
</dbReference>
<dbReference type="Proteomes" id="UP000218113">
    <property type="component" value="Unassembled WGS sequence"/>
</dbReference>
<gene>
    <name evidence="1" type="ORF">COB67_13050</name>
</gene>
<reference evidence="2" key="1">
    <citation type="submission" date="2017-08" db="EMBL/GenBank/DDBJ databases">
        <title>A dynamic microbial community with high functional redundancy inhabits the cold, oxic subseafloor aquifer.</title>
        <authorList>
            <person name="Tully B.J."/>
            <person name="Wheat C.G."/>
            <person name="Glazer B.T."/>
            <person name="Huber J.A."/>
        </authorList>
    </citation>
    <scope>NUCLEOTIDE SEQUENCE [LARGE SCALE GENOMIC DNA]</scope>
</reference>
<name>A0A2A4SPG6_9DELT</name>
<accession>A0A2A4SPG6</accession>